<dbReference type="PaxDb" id="2850-Phatr43372"/>
<dbReference type="InParanoid" id="B7FS13"/>
<feature type="region of interest" description="Disordered" evidence="2">
    <location>
        <begin position="338"/>
        <end position="416"/>
    </location>
</feature>
<reference evidence="3 4" key="1">
    <citation type="journal article" date="2008" name="Nature">
        <title>The Phaeodactylum genome reveals the evolutionary history of diatom genomes.</title>
        <authorList>
            <person name="Bowler C."/>
            <person name="Allen A.E."/>
            <person name="Badger J.H."/>
            <person name="Grimwood J."/>
            <person name="Jabbari K."/>
            <person name="Kuo A."/>
            <person name="Maheswari U."/>
            <person name="Martens C."/>
            <person name="Maumus F."/>
            <person name="Otillar R.P."/>
            <person name="Rayko E."/>
            <person name="Salamov A."/>
            <person name="Vandepoele K."/>
            <person name="Beszteri B."/>
            <person name="Gruber A."/>
            <person name="Heijde M."/>
            <person name="Katinka M."/>
            <person name="Mock T."/>
            <person name="Valentin K."/>
            <person name="Verret F."/>
            <person name="Berges J.A."/>
            <person name="Brownlee C."/>
            <person name="Cadoret J.P."/>
            <person name="Chiovitti A."/>
            <person name="Choi C.J."/>
            <person name="Coesel S."/>
            <person name="De Martino A."/>
            <person name="Detter J.C."/>
            <person name="Durkin C."/>
            <person name="Falciatore A."/>
            <person name="Fournet J."/>
            <person name="Haruta M."/>
            <person name="Huysman M.J."/>
            <person name="Jenkins B.D."/>
            <person name="Jiroutova K."/>
            <person name="Jorgensen R.E."/>
            <person name="Joubert Y."/>
            <person name="Kaplan A."/>
            <person name="Kroger N."/>
            <person name="Kroth P.G."/>
            <person name="La Roche J."/>
            <person name="Lindquist E."/>
            <person name="Lommer M."/>
            <person name="Martin-Jezequel V."/>
            <person name="Lopez P.J."/>
            <person name="Lucas S."/>
            <person name="Mangogna M."/>
            <person name="McGinnis K."/>
            <person name="Medlin L.K."/>
            <person name="Montsant A."/>
            <person name="Oudot-Le Secq M.P."/>
            <person name="Napoli C."/>
            <person name="Obornik M."/>
            <person name="Parker M.S."/>
            <person name="Petit J.L."/>
            <person name="Porcel B.M."/>
            <person name="Poulsen N."/>
            <person name="Robison M."/>
            <person name="Rychlewski L."/>
            <person name="Rynearson T.A."/>
            <person name="Schmutz J."/>
            <person name="Shapiro H."/>
            <person name="Siaut M."/>
            <person name="Stanley M."/>
            <person name="Sussman M.R."/>
            <person name="Taylor A.R."/>
            <person name="Vardi A."/>
            <person name="von Dassow P."/>
            <person name="Vyverman W."/>
            <person name="Willis A."/>
            <person name="Wyrwicz L.S."/>
            <person name="Rokhsar D.S."/>
            <person name="Weissenbach J."/>
            <person name="Armbrust E.V."/>
            <person name="Green B.R."/>
            <person name="Van de Peer Y."/>
            <person name="Grigoriev I.V."/>
        </authorList>
    </citation>
    <scope>NUCLEOTIDE SEQUENCE [LARGE SCALE GENOMIC DNA]</scope>
    <source>
        <strain evidence="3 4">CCAP 1055/1</strain>
    </source>
</reference>
<feature type="region of interest" description="Disordered" evidence="2">
    <location>
        <begin position="1"/>
        <end position="22"/>
    </location>
</feature>
<feature type="compositionally biased region" description="Basic residues" evidence="2">
    <location>
        <begin position="449"/>
        <end position="467"/>
    </location>
</feature>
<protein>
    <submittedName>
        <fullName evidence="3">Uncharacterized protein</fullName>
    </submittedName>
</protein>
<dbReference type="Gene3D" id="1.20.920.20">
    <property type="match status" value="1"/>
</dbReference>
<feature type="compositionally biased region" description="Polar residues" evidence="2">
    <location>
        <begin position="470"/>
        <end position="483"/>
    </location>
</feature>
<keyword evidence="4" id="KW-1185">Reference proteome</keyword>
<dbReference type="Proteomes" id="UP000000759">
    <property type="component" value="Chromosome 2"/>
</dbReference>
<dbReference type="EMBL" id="CM000606">
    <property type="protein sequence ID" value="EEC50401.1"/>
    <property type="molecule type" value="Genomic_DNA"/>
</dbReference>
<evidence type="ECO:0000256" key="2">
    <source>
        <dbReference type="SAM" id="MobiDB-lite"/>
    </source>
</evidence>
<feature type="region of interest" description="Disordered" evidence="2">
    <location>
        <begin position="56"/>
        <end position="91"/>
    </location>
</feature>
<feature type="compositionally biased region" description="Basic and acidic residues" evidence="2">
    <location>
        <begin position="73"/>
        <end position="91"/>
    </location>
</feature>
<dbReference type="AlphaFoldDB" id="B7FS13"/>
<dbReference type="RefSeq" id="XP_002177587.1">
    <property type="nucleotide sequence ID" value="XM_002177551.1"/>
</dbReference>
<gene>
    <name evidence="3" type="ORF">PHATRDRAFT_43372</name>
</gene>
<reference evidence="4" key="2">
    <citation type="submission" date="2008-08" db="EMBL/GenBank/DDBJ databases">
        <authorList>
            <consortium name="Diatom Consortium"/>
            <person name="Grigoriev I."/>
            <person name="Grimwood J."/>
            <person name="Kuo A."/>
            <person name="Otillar R.P."/>
            <person name="Salamov A."/>
            <person name="Detter J.C."/>
            <person name="Lindquist E."/>
            <person name="Shapiro H."/>
            <person name="Lucas S."/>
            <person name="Glavina del Rio T."/>
            <person name="Pitluck S."/>
            <person name="Rokhsar D."/>
            <person name="Bowler C."/>
        </authorList>
    </citation>
    <scope>GENOME REANNOTATION</scope>
    <source>
        <strain evidence="4">CCAP 1055/1</strain>
    </source>
</reference>
<feature type="coiled-coil region" evidence="1">
    <location>
        <begin position="138"/>
        <end position="202"/>
    </location>
</feature>
<evidence type="ECO:0000313" key="3">
    <source>
        <dbReference type="EMBL" id="EEC50401.1"/>
    </source>
</evidence>
<accession>B7FS13</accession>
<feature type="compositionally biased region" description="Basic and acidic residues" evidence="2">
    <location>
        <begin position="371"/>
        <end position="382"/>
    </location>
</feature>
<evidence type="ECO:0000313" key="4">
    <source>
        <dbReference type="Proteomes" id="UP000000759"/>
    </source>
</evidence>
<organism evidence="3 4">
    <name type="scientific">Phaeodactylum tricornutum (strain CCAP 1055/1)</name>
    <dbReference type="NCBI Taxonomy" id="556484"/>
    <lineage>
        <taxon>Eukaryota</taxon>
        <taxon>Sar</taxon>
        <taxon>Stramenopiles</taxon>
        <taxon>Ochrophyta</taxon>
        <taxon>Bacillariophyta</taxon>
        <taxon>Bacillariophyceae</taxon>
        <taxon>Bacillariophycidae</taxon>
        <taxon>Naviculales</taxon>
        <taxon>Phaeodactylaceae</taxon>
        <taxon>Phaeodactylum</taxon>
    </lineage>
</organism>
<dbReference type="GeneID" id="7197117"/>
<feature type="region of interest" description="Disordered" evidence="2">
    <location>
        <begin position="434"/>
        <end position="483"/>
    </location>
</feature>
<dbReference type="KEGG" id="pti:PHATRDRAFT_43372"/>
<keyword evidence="1" id="KW-0175">Coiled coil</keyword>
<feature type="compositionally biased region" description="Low complexity" evidence="2">
    <location>
        <begin position="267"/>
        <end position="279"/>
    </location>
</feature>
<dbReference type="HOGENOM" id="CLU_447977_0_0_1"/>
<feature type="region of interest" description="Disordered" evidence="2">
    <location>
        <begin position="267"/>
        <end position="309"/>
    </location>
</feature>
<sequence>MPLVWEGTKSVGSSGGRRRRGLAGIKRKLASGAFGQEPNGTSRSVYWQGHDGTIVWQDQSNDDHNHHCNNHSNHNDTDNQKNKNNNDDHNNKDAERIVEVCARQGTPVVPRRSDPPPPIPVHVTPTPSMVPLQRERTVEFLEEALQLQTQQTDDYRARIGQLQQQLQQQQQTNSTELATNHARELERLRSRLARELASTLDRERTQWEAQIQSIVEDERRSAGEAQSHALSVLHTRYQTLQSRHQALCDAHTALLRGVRKVASTTNCQTTTTTTTTSSSGIVNDTELDTDSTDSSAQSVANSNPWDAPVRDALAQLDETTTRHRETVAFLRNQREQLLATVPTRTDPPPTDHRVSPGSRPLAPSPATTRSPPRDTSARDSLSEHSLGSVRRLTWTEAAPPTTDPSKKASPWNCPRSLTLTRVPRPVRRVDTLCSLGSPTRSRKAVPVGTRRRGPPRTPVARHPRIRIHTPESTASSQSESEWL</sequence>
<feature type="region of interest" description="Disordered" evidence="2">
    <location>
        <begin position="104"/>
        <end position="127"/>
    </location>
</feature>
<proteinExistence type="predicted"/>
<evidence type="ECO:0000256" key="1">
    <source>
        <dbReference type="SAM" id="Coils"/>
    </source>
</evidence>
<name>B7FS13_PHATC</name>